<sequence length="136" mass="14644">MTDTPRYDERDTPRSASALDVHIGERLRQARKLAGLSQSAMGEAVGVTFQQVQKYERGANRIPASRLYELAAVLGVPLGFFFDGFAPEGGWVHPPAAVGLKNISGPAAQGLLKALDEATEEQRVKVMAMLPGRKPA</sequence>
<evidence type="ECO:0000259" key="1">
    <source>
        <dbReference type="PROSITE" id="PS50943"/>
    </source>
</evidence>
<proteinExistence type="predicted"/>
<dbReference type="PANTHER" id="PTHR43236:SF1">
    <property type="entry name" value="BLL7220 PROTEIN"/>
    <property type="match status" value="1"/>
</dbReference>
<dbReference type="RefSeq" id="WP_135995723.1">
    <property type="nucleotide sequence ID" value="NZ_CP071057.1"/>
</dbReference>
<dbReference type="Pfam" id="PF01381">
    <property type="entry name" value="HTH_3"/>
    <property type="match status" value="1"/>
</dbReference>
<dbReference type="InterPro" id="IPR052345">
    <property type="entry name" value="Rad_response_metalloprotease"/>
</dbReference>
<name>A0A4S2H192_9PROT</name>
<reference evidence="2 3" key="1">
    <citation type="journal article" date="2017" name="Int. J. Syst. Evol. Microbiol.">
        <title>Marinicauda algicola sp. nov., isolated from a marine red alga Rhodosorus marinus.</title>
        <authorList>
            <person name="Jeong S.E."/>
            <person name="Jeon S.H."/>
            <person name="Chun B.H."/>
            <person name="Kim D.W."/>
            <person name="Jeon C.O."/>
        </authorList>
    </citation>
    <scope>NUCLEOTIDE SEQUENCE [LARGE SCALE GENOMIC DNA]</scope>
    <source>
        <strain evidence="2 3">JCM 31718</strain>
    </source>
</reference>
<protein>
    <submittedName>
        <fullName evidence="2">XRE family transcriptional regulator</fullName>
    </submittedName>
</protein>
<evidence type="ECO:0000313" key="3">
    <source>
        <dbReference type="Proteomes" id="UP000308054"/>
    </source>
</evidence>
<dbReference type="OrthoDB" id="9797172at2"/>
<dbReference type="InterPro" id="IPR001387">
    <property type="entry name" value="Cro/C1-type_HTH"/>
</dbReference>
<dbReference type="SMART" id="SM00530">
    <property type="entry name" value="HTH_XRE"/>
    <property type="match status" value="1"/>
</dbReference>
<keyword evidence="3" id="KW-1185">Reference proteome</keyword>
<dbReference type="EMBL" id="SRXW01000002">
    <property type="protein sequence ID" value="TGY89183.1"/>
    <property type="molecule type" value="Genomic_DNA"/>
</dbReference>
<dbReference type="Proteomes" id="UP000308054">
    <property type="component" value="Unassembled WGS sequence"/>
</dbReference>
<organism evidence="2 3">
    <name type="scientific">Marinicauda algicola</name>
    <dbReference type="NCBI Taxonomy" id="2029849"/>
    <lineage>
        <taxon>Bacteria</taxon>
        <taxon>Pseudomonadati</taxon>
        <taxon>Pseudomonadota</taxon>
        <taxon>Alphaproteobacteria</taxon>
        <taxon>Maricaulales</taxon>
        <taxon>Maricaulaceae</taxon>
        <taxon>Marinicauda</taxon>
    </lineage>
</organism>
<dbReference type="SUPFAM" id="SSF47413">
    <property type="entry name" value="lambda repressor-like DNA-binding domains"/>
    <property type="match status" value="1"/>
</dbReference>
<dbReference type="PANTHER" id="PTHR43236">
    <property type="entry name" value="ANTITOXIN HIGA1"/>
    <property type="match status" value="1"/>
</dbReference>
<dbReference type="CDD" id="cd00093">
    <property type="entry name" value="HTH_XRE"/>
    <property type="match status" value="1"/>
</dbReference>
<evidence type="ECO:0000313" key="2">
    <source>
        <dbReference type="EMBL" id="TGY89183.1"/>
    </source>
</evidence>
<gene>
    <name evidence="2" type="ORF">E5163_08670</name>
</gene>
<dbReference type="Gene3D" id="1.10.260.40">
    <property type="entry name" value="lambda repressor-like DNA-binding domains"/>
    <property type="match status" value="1"/>
</dbReference>
<dbReference type="InterPro" id="IPR010982">
    <property type="entry name" value="Lambda_DNA-bd_dom_sf"/>
</dbReference>
<dbReference type="PROSITE" id="PS50943">
    <property type="entry name" value="HTH_CROC1"/>
    <property type="match status" value="1"/>
</dbReference>
<accession>A0A4S2H192</accession>
<dbReference type="GO" id="GO:0003677">
    <property type="term" value="F:DNA binding"/>
    <property type="evidence" value="ECO:0007669"/>
    <property type="project" value="InterPro"/>
</dbReference>
<dbReference type="AlphaFoldDB" id="A0A4S2H192"/>
<feature type="domain" description="HTH cro/C1-type" evidence="1">
    <location>
        <begin position="27"/>
        <end position="81"/>
    </location>
</feature>
<comment type="caution">
    <text evidence="2">The sequence shown here is derived from an EMBL/GenBank/DDBJ whole genome shotgun (WGS) entry which is preliminary data.</text>
</comment>